<feature type="compositionally biased region" description="Basic residues" evidence="1">
    <location>
        <begin position="445"/>
        <end position="460"/>
    </location>
</feature>
<dbReference type="GO" id="GO:0005085">
    <property type="term" value="F:guanyl-nucleotide exchange factor activity"/>
    <property type="evidence" value="ECO:0007669"/>
    <property type="project" value="InterPro"/>
</dbReference>
<dbReference type="InterPro" id="IPR001331">
    <property type="entry name" value="GDS_CDC24_CS"/>
</dbReference>
<dbReference type="PROSITE" id="PS00741">
    <property type="entry name" value="DH_1"/>
    <property type="match status" value="1"/>
</dbReference>
<organism evidence="4">
    <name type="scientific">Culicoides sonorensis</name>
    <name type="common">Biting midge</name>
    <dbReference type="NCBI Taxonomy" id="179676"/>
    <lineage>
        <taxon>Eukaryota</taxon>
        <taxon>Metazoa</taxon>
        <taxon>Ecdysozoa</taxon>
        <taxon>Arthropoda</taxon>
        <taxon>Hexapoda</taxon>
        <taxon>Insecta</taxon>
        <taxon>Pterygota</taxon>
        <taxon>Neoptera</taxon>
        <taxon>Endopterygota</taxon>
        <taxon>Diptera</taxon>
        <taxon>Nematocera</taxon>
        <taxon>Chironomoidea</taxon>
        <taxon>Ceratopogonidae</taxon>
        <taxon>Ceratopogoninae</taxon>
        <taxon>Culicoides</taxon>
        <taxon>Monoculicoides</taxon>
    </lineage>
</organism>
<evidence type="ECO:0000259" key="2">
    <source>
        <dbReference type="PROSITE" id="PS50003"/>
    </source>
</evidence>
<dbReference type="GO" id="GO:0035556">
    <property type="term" value="P:intracellular signal transduction"/>
    <property type="evidence" value="ECO:0007669"/>
    <property type="project" value="InterPro"/>
</dbReference>
<dbReference type="InterPro" id="IPR001849">
    <property type="entry name" value="PH_domain"/>
</dbReference>
<evidence type="ECO:0000313" key="4">
    <source>
        <dbReference type="EMBL" id="SSX23157.1"/>
    </source>
</evidence>
<dbReference type="InterPro" id="IPR051092">
    <property type="entry name" value="FYVE_RhoGEF_PH"/>
</dbReference>
<dbReference type="GO" id="GO:0005737">
    <property type="term" value="C:cytoplasm"/>
    <property type="evidence" value="ECO:0007669"/>
    <property type="project" value="TreeGrafter"/>
</dbReference>
<dbReference type="PANTHER" id="PTHR12673">
    <property type="entry name" value="FACIOGENITAL DYSPLASIA PROTEIN"/>
    <property type="match status" value="1"/>
</dbReference>
<accession>A0A336M426</accession>
<feature type="compositionally biased region" description="Low complexity" evidence="1">
    <location>
        <begin position="484"/>
        <end position="496"/>
    </location>
</feature>
<protein>
    <submittedName>
        <fullName evidence="4">CSON008359 protein</fullName>
    </submittedName>
</protein>
<proteinExistence type="predicted"/>
<dbReference type="PANTHER" id="PTHR12673:SF159">
    <property type="entry name" value="LD03170P"/>
    <property type="match status" value="1"/>
</dbReference>
<gene>
    <name evidence="4" type="primary">CSON008359</name>
</gene>
<dbReference type="InterPro" id="IPR000219">
    <property type="entry name" value="DH_dom"/>
</dbReference>
<dbReference type="InterPro" id="IPR035899">
    <property type="entry name" value="DBL_dom_sf"/>
</dbReference>
<dbReference type="SUPFAM" id="SSF48065">
    <property type="entry name" value="DBL homology domain (DH-domain)"/>
    <property type="match status" value="1"/>
</dbReference>
<name>A0A336M426_CULSO</name>
<dbReference type="Gene3D" id="1.20.900.10">
    <property type="entry name" value="Dbl homology (DH) domain"/>
    <property type="match status" value="1"/>
</dbReference>
<dbReference type="EMBL" id="UFQT01000316">
    <property type="protein sequence ID" value="SSX23157.1"/>
    <property type="molecule type" value="Genomic_DNA"/>
</dbReference>
<dbReference type="SMART" id="SM00233">
    <property type="entry name" value="PH"/>
    <property type="match status" value="1"/>
</dbReference>
<dbReference type="VEuPathDB" id="VectorBase:CSON008359"/>
<reference evidence="4" key="1">
    <citation type="submission" date="2018-07" db="EMBL/GenBank/DDBJ databases">
        <authorList>
            <person name="Quirk P.G."/>
            <person name="Krulwich T.A."/>
        </authorList>
    </citation>
    <scope>NUCLEOTIDE SEQUENCE</scope>
</reference>
<dbReference type="InterPro" id="IPR011993">
    <property type="entry name" value="PH-like_dom_sf"/>
</dbReference>
<feature type="compositionally biased region" description="Polar residues" evidence="1">
    <location>
        <begin position="468"/>
        <end position="483"/>
    </location>
</feature>
<dbReference type="SMART" id="SM00325">
    <property type="entry name" value="RhoGEF"/>
    <property type="match status" value="1"/>
</dbReference>
<dbReference type="Pfam" id="PF00169">
    <property type="entry name" value="PH"/>
    <property type="match status" value="1"/>
</dbReference>
<dbReference type="PROSITE" id="PS50010">
    <property type="entry name" value="DH_2"/>
    <property type="match status" value="1"/>
</dbReference>
<sequence length="689" mass="79199">MGKTPKKKTAPAPPIQSDIDDEALFTPPAKQSFRSELKEALMKRNALTAKSKSTAISILDDIDSSPDATPMKPSELRRRAIEEIRSSEKRYISQLEILKQFFINPLKEKQLVDIKTHTSLFGQIEMIYNLNKELLDELETDLNNVSKAFLKLAPFFKLYSVYAFDYKNSLLVLQDETIKNPIFKQFLDETETRPEVQMKLNSLLITPIQRVPRYKLLLQQVLQYTSPSESDHKYLTESVKEIENTVQHINSVIEDQEHVQSLINLQNSLTNRSPSIVKPCRKILKEGVLAKVLTSGGEQKYYCVLMSDIFMYCKVLKKRPNNTVVENSLQCCCIYPLRKSKVSEMFSANFKLSCQGEGIIFHAENDLHCREWVQDIKQVIDMLVESRKTLRKESSRKRPVKKKQLKYFETEYILSPPQKGIKYDYENVFKYTDLASVENPSSNTKLKRNQKQKVPKIKISKSRDSTPKRSQTPEMRKSSTPTKQRPVSFPQPSSSSQSRFARVKSWFSFHMSSQSNKSKDSVNSDPTYGFASRASNNQTYFKTSNVDSSIPNDVDFKMALGGMLGEHCTSIDSMPSTINNTTTNNTQNMLTTPEAKDMLYPLRTSLDKVSSGKKRRQAECDENEKNTNYATKRVKFDDKEDVASESFFERRERIHAALYQQENNVPSFQPPPNRMSLKDKIVDFFSNLI</sequence>
<evidence type="ECO:0000259" key="3">
    <source>
        <dbReference type="PROSITE" id="PS50010"/>
    </source>
</evidence>
<feature type="region of interest" description="Disordered" evidence="1">
    <location>
        <begin position="439"/>
        <end position="496"/>
    </location>
</feature>
<dbReference type="SUPFAM" id="SSF50729">
    <property type="entry name" value="PH domain-like"/>
    <property type="match status" value="1"/>
</dbReference>
<dbReference type="AlphaFoldDB" id="A0A336M426"/>
<evidence type="ECO:0000256" key="1">
    <source>
        <dbReference type="SAM" id="MobiDB-lite"/>
    </source>
</evidence>
<dbReference type="PROSITE" id="PS50003">
    <property type="entry name" value="PH_DOMAIN"/>
    <property type="match status" value="1"/>
</dbReference>
<dbReference type="CDD" id="cd00160">
    <property type="entry name" value="RhoGEF"/>
    <property type="match status" value="1"/>
</dbReference>
<dbReference type="Pfam" id="PF00621">
    <property type="entry name" value="RhoGEF"/>
    <property type="match status" value="1"/>
</dbReference>
<feature type="region of interest" description="Disordered" evidence="1">
    <location>
        <begin position="1"/>
        <end position="26"/>
    </location>
</feature>
<feature type="domain" description="DH" evidence="3">
    <location>
        <begin position="76"/>
        <end position="252"/>
    </location>
</feature>
<feature type="domain" description="PH" evidence="2">
    <location>
        <begin position="282"/>
        <end position="381"/>
    </location>
</feature>
<dbReference type="Gene3D" id="2.30.29.30">
    <property type="entry name" value="Pleckstrin-homology domain (PH domain)/Phosphotyrosine-binding domain (PTB)"/>
    <property type="match status" value="1"/>
</dbReference>